<dbReference type="OrthoDB" id="9997027at2759"/>
<accession>A0A1C1CEP1</accession>
<comment type="caution">
    <text evidence="3">The sequence shown here is derived from an EMBL/GenBank/DDBJ whole genome shotgun (WGS) entry which is preliminary data.</text>
</comment>
<keyword evidence="4" id="KW-1185">Reference proteome</keyword>
<sequence>MSLPVLPPVVEAGGARNFKGNYVFYWNEVALDLVRLTHTVSGPQGGPPLTARFLGILHLAMHDAYFAVYPYTSHPNHNPHFTQIGPYLSDALLRPQPQNLNRGRAEAANAVAGAAITVLNKLFKNPANKDPQVSVKATLALGNFIDSAFRAYQEAHNLNLRSPGYLYGVRIANAVLKELEIKAEEPSVGIGTYMPNANQPYFFDDDPSHPIRQRPIDPNDPEDGTRPTRPYHGPFYGTTAAVLATTQDWKTADPPVVPTKALLNPPSAPDPDYLAYLESVQDVFRMGGIEGLASTKRRPSQTVAGLFWAYDGVNLIGTPPRLYNQIIRQVAFDNKVGSDADLHSDENNAQFLRVFALANTAMADAGIFCWRDKYKYELWRPLSGVRADPTGPVPEGFARPTWQVLGAPSTNSNEGGFKPPFPAYPSGHATFGAAAFQMVRLFYHQRGDGVLTPLPSSDDMKEGASTGGGGEEPMKPPKLDPKTANDSIRFEFISDELNGISRNILYQPYNPAQAITDQAGEVRTRLVFKFPSMKEAIFSNAISRIWLGVHWHFDAFNGKDVMVPYTEGGAGEDVALPRPVNYVQQYQVEKDGSTSYLPVDQQDWFQTLGPRDGAANPKVPFGGVPLGINIAQDIFDTGMKFSGSLVDLSSAGPHHRR</sequence>
<name>A0A1C1CEP1_9EURO</name>
<dbReference type="Proteomes" id="UP000094526">
    <property type="component" value="Unassembled WGS sequence"/>
</dbReference>
<organism evidence="3 4">
    <name type="scientific">Cladophialophora carrionii</name>
    <dbReference type="NCBI Taxonomy" id="86049"/>
    <lineage>
        <taxon>Eukaryota</taxon>
        <taxon>Fungi</taxon>
        <taxon>Dikarya</taxon>
        <taxon>Ascomycota</taxon>
        <taxon>Pezizomycotina</taxon>
        <taxon>Eurotiomycetes</taxon>
        <taxon>Chaetothyriomycetidae</taxon>
        <taxon>Chaetothyriales</taxon>
        <taxon>Herpotrichiellaceae</taxon>
        <taxon>Cladophialophora</taxon>
    </lineage>
</organism>
<dbReference type="eggNOG" id="ENOG502SHHR">
    <property type="taxonomic scope" value="Eukaryota"/>
</dbReference>
<dbReference type="Pfam" id="PF17897">
    <property type="entry name" value="VCPO_N"/>
    <property type="match status" value="1"/>
</dbReference>
<protein>
    <submittedName>
        <fullName evidence="3">Vanadium chloroperoxidase</fullName>
    </submittedName>
</protein>
<evidence type="ECO:0000259" key="2">
    <source>
        <dbReference type="Pfam" id="PF17897"/>
    </source>
</evidence>
<dbReference type="InterPro" id="IPR052559">
    <property type="entry name" value="V-haloperoxidase"/>
</dbReference>
<dbReference type="VEuPathDB" id="FungiDB:CLCR_02327"/>
<proteinExistence type="predicted"/>
<dbReference type="Gene3D" id="1.10.606.10">
    <property type="entry name" value="Vanadium-containing Chloroperoxidase, domain 2"/>
    <property type="match status" value="1"/>
</dbReference>
<dbReference type="GO" id="GO:0004601">
    <property type="term" value="F:peroxidase activity"/>
    <property type="evidence" value="ECO:0007669"/>
    <property type="project" value="UniProtKB-KW"/>
</dbReference>
<dbReference type="Gene3D" id="1.20.144.10">
    <property type="entry name" value="Phosphatidic acid phosphatase type 2/haloperoxidase"/>
    <property type="match status" value="1"/>
</dbReference>
<dbReference type="InterPro" id="IPR036938">
    <property type="entry name" value="PAP2/HPO_sf"/>
</dbReference>
<dbReference type="InterPro" id="IPR041067">
    <property type="entry name" value="VCPO_N"/>
</dbReference>
<feature type="compositionally biased region" description="Basic and acidic residues" evidence="1">
    <location>
        <begin position="206"/>
        <end position="217"/>
    </location>
</feature>
<feature type="domain" description="Vanadium chloroperoxidase N-terminal" evidence="2">
    <location>
        <begin position="15"/>
        <end position="240"/>
    </location>
</feature>
<dbReference type="PANTHER" id="PTHR34599:SF1">
    <property type="entry name" value="PHOSPHATIDIC ACID PHOSPHATASE TYPE 2_HALOPEROXIDASE DOMAIN-CONTAINING PROTEIN"/>
    <property type="match status" value="1"/>
</dbReference>
<dbReference type="SUPFAM" id="SSF48317">
    <property type="entry name" value="Acid phosphatase/Vanadium-dependent haloperoxidase"/>
    <property type="match status" value="2"/>
</dbReference>
<dbReference type="EMBL" id="LGRB01000014">
    <property type="protein sequence ID" value="OCT46917.1"/>
    <property type="molecule type" value="Genomic_DNA"/>
</dbReference>
<dbReference type="InterPro" id="IPR016119">
    <property type="entry name" value="Br/Cl_peroxidase_C"/>
</dbReference>
<evidence type="ECO:0000256" key="1">
    <source>
        <dbReference type="SAM" id="MobiDB-lite"/>
    </source>
</evidence>
<dbReference type="AlphaFoldDB" id="A0A1C1CEP1"/>
<evidence type="ECO:0000313" key="4">
    <source>
        <dbReference type="Proteomes" id="UP000094526"/>
    </source>
</evidence>
<dbReference type="PANTHER" id="PTHR34599">
    <property type="entry name" value="PEROXIDASE-RELATED"/>
    <property type="match status" value="1"/>
</dbReference>
<keyword evidence="3" id="KW-0560">Oxidoreductase</keyword>
<dbReference type="VEuPathDB" id="FungiDB:G647_02502"/>
<keyword evidence="3" id="KW-0575">Peroxidase</keyword>
<reference evidence="4" key="1">
    <citation type="submission" date="2015-07" db="EMBL/GenBank/DDBJ databases">
        <authorList>
            <person name="Teixeira M.M."/>
            <person name="Souza R.C."/>
            <person name="Almeida L.G."/>
            <person name="Vicente V.A."/>
            <person name="de Hoog S."/>
            <person name="Bocca A.L."/>
            <person name="de Almeida S.R."/>
            <person name="Vasconcelos A.T."/>
            <person name="Felipe M.S."/>
        </authorList>
    </citation>
    <scope>NUCLEOTIDE SEQUENCE [LARGE SCALE GENOMIC DNA]</scope>
    <source>
        <strain evidence="4">KSF</strain>
    </source>
</reference>
<feature type="region of interest" description="Disordered" evidence="1">
    <location>
        <begin position="452"/>
        <end position="481"/>
    </location>
</feature>
<dbReference type="CDD" id="cd03398">
    <property type="entry name" value="PAP2_haloperoxidase"/>
    <property type="match status" value="1"/>
</dbReference>
<evidence type="ECO:0000313" key="3">
    <source>
        <dbReference type="EMBL" id="OCT46917.1"/>
    </source>
</evidence>
<feature type="compositionally biased region" description="Basic and acidic residues" evidence="1">
    <location>
        <begin position="472"/>
        <end position="481"/>
    </location>
</feature>
<gene>
    <name evidence="3" type="primary">CPO</name>
    <name evidence="3" type="ORF">CLCR_02327</name>
</gene>
<feature type="region of interest" description="Disordered" evidence="1">
    <location>
        <begin position="199"/>
        <end position="232"/>
    </location>
</feature>